<organism evidence="13 14">
    <name type="scientific">Fraxinus pennsylvanica</name>
    <dbReference type="NCBI Taxonomy" id="56036"/>
    <lineage>
        <taxon>Eukaryota</taxon>
        <taxon>Viridiplantae</taxon>
        <taxon>Streptophyta</taxon>
        <taxon>Embryophyta</taxon>
        <taxon>Tracheophyta</taxon>
        <taxon>Spermatophyta</taxon>
        <taxon>Magnoliopsida</taxon>
        <taxon>eudicotyledons</taxon>
        <taxon>Gunneridae</taxon>
        <taxon>Pentapetalae</taxon>
        <taxon>asterids</taxon>
        <taxon>lamiids</taxon>
        <taxon>Lamiales</taxon>
        <taxon>Oleaceae</taxon>
        <taxon>Oleeae</taxon>
        <taxon>Fraxinus</taxon>
    </lineage>
</organism>
<keyword evidence="4" id="KW-0433">Leucine-rich repeat</keyword>
<dbReference type="Gene3D" id="3.80.10.10">
    <property type="entry name" value="Ribonuclease Inhibitor"/>
    <property type="match status" value="2"/>
</dbReference>
<comment type="similarity">
    <text evidence="2">Belongs to the RLP family.</text>
</comment>
<evidence type="ECO:0000313" key="13">
    <source>
        <dbReference type="EMBL" id="CAI9774035.1"/>
    </source>
</evidence>
<keyword evidence="8" id="KW-1133">Transmembrane helix</keyword>
<keyword evidence="5" id="KW-0812">Transmembrane</keyword>
<reference evidence="13" key="1">
    <citation type="submission" date="2023-05" db="EMBL/GenBank/DDBJ databases">
        <authorList>
            <person name="Huff M."/>
        </authorList>
    </citation>
    <scope>NUCLEOTIDE SEQUENCE</scope>
</reference>
<accession>A0AAD1ZR09</accession>
<dbReference type="InterPro" id="IPR001611">
    <property type="entry name" value="Leu-rich_rpt"/>
</dbReference>
<keyword evidence="7" id="KW-0677">Repeat</keyword>
<evidence type="ECO:0000256" key="6">
    <source>
        <dbReference type="ARBA" id="ARBA00022729"/>
    </source>
</evidence>
<dbReference type="Pfam" id="PF23598">
    <property type="entry name" value="LRR_14"/>
    <property type="match status" value="1"/>
</dbReference>
<keyword evidence="11" id="KW-0325">Glycoprotein</keyword>
<dbReference type="PANTHER" id="PTHR48063">
    <property type="entry name" value="LRR RECEPTOR-LIKE KINASE"/>
    <property type="match status" value="1"/>
</dbReference>
<dbReference type="InterPro" id="IPR055414">
    <property type="entry name" value="LRR_R13L4/SHOC2-like"/>
</dbReference>
<evidence type="ECO:0000256" key="1">
    <source>
        <dbReference type="ARBA" id="ARBA00004251"/>
    </source>
</evidence>
<keyword evidence="6" id="KW-0732">Signal</keyword>
<keyword evidence="3" id="KW-1003">Cell membrane</keyword>
<evidence type="ECO:0000256" key="4">
    <source>
        <dbReference type="ARBA" id="ARBA00022614"/>
    </source>
</evidence>
<protein>
    <recommendedName>
        <fullName evidence="12">Disease resistance R13L4/SHOC-2-like LRR domain-containing protein</fullName>
    </recommendedName>
</protein>
<evidence type="ECO:0000313" key="14">
    <source>
        <dbReference type="Proteomes" id="UP000834106"/>
    </source>
</evidence>
<keyword evidence="9" id="KW-0472">Membrane</keyword>
<dbReference type="PROSITE" id="PS51450">
    <property type="entry name" value="LRR"/>
    <property type="match status" value="1"/>
</dbReference>
<evidence type="ECO:0000256" key="7">
    <source>
        <dbReference type="ARBA" id="ARBA00022737"/>
    </source>
</evidence>
<dbReference type="SUPFAM" id="SSF52058">
    <property type="entry name" value="L domain-like"/>
    <property type="match status" value="2"/>
</dbReference>
<evidence type="ECO:0000256" key="2">
    <source>
        <dbReference type="ARBA" id="ARBA00009592"/>
    </source>
</evidence>
<evidence type="ECO:0000256" key="3">
    <source>
        <dbReference type="ARBA" id="ARBA00022475"/>
    </source>
</evidence>
<sequence>MVLPPSPFNASNSLSDITLSGNEFSSSWIFPLVFNLSSSLSSLDLGFNKLQGEIPISLRNMTSLTNLDLSYNQFTGQLPHLLGNMTSLTFLDLFGNQFTGEVPHLALPSSLSSLDLSHNMFTGTVTQCIGSLSKLEDVDIRSNNFEDTITESHFFNLSHLQWLDLSYNQGISFNISSGWNPPFQLTDVFLSGCKVGPHFPTWLRTQKRLEYLDISNAEISDTFPDWFWKPSPKLRTLNVSHNNFHGVLPDLSSNFSHFDSIDLSFNHFNGSLPILPPNGSVVDLSSNEFSGSISNLCNETSCYWDFLDLSNNLLSGQLPDCFAYLANLKYLNLAHNNFSEKIPSLNISLSLHLQNNSFTGEIPTR</sequence>
<evidence type="ECO:0000256" key="11">
    <source>
        <dbReference type="ARBA" id="ARBA00023180"/>
    </source>
</evidence>
<dbReference type="GO" id="GO:0005886">
    <property type="term" value="C:plasma membrane"/>
    <property type="evidence" value="ECO:0007669"/>
    <property type="project" value="UniProtKB-SubCell"/>
</dbReference>
<dbReference type="AlphaFoldDB" id="A0AAD1ZR09"/>
<proteinExistence type="inferred from homology"/>
<dbReference type="FunFam" id="3.80.10.10:FF:001347">
    <property type="entry name" value="LRR receptor-like serine/threonine-protein kinase GSO2"/>
    <property type="match status" value="1"/>
</dbReference>
<dbReference type="FunFam" id="3.80.10.10:FF:000041">
    <property type="entry name" value="LRR receptor-like serine/threonine-protein kinase ERECTA"/>
    <property type="match status" value="1"/>
</dbReference>
<evidence type="ECO:0000259" key="12">
    <source>
        <dbReference type="Pfam" id="PF23598"/>
    </source>
</evidence>
<name>A0AAD1ZR09_9LAMI</name>
<feature type="domain" description="Disease resistance R13L4/SHOC-2-like LRR" evidence="12">
    <location>
        <begin position="52"/>
        <end position="216"/>
    </location>
</feature>
<dbReference type="InterPro" id="IPR032675">
    <property type="entry name" value="LRR_dom_sf"/>
</dbReference>
<dbReference type="PANTHER" id="PTHR48063:SF98">
    <property type="entry name" value="LRR RECEPTOR-LIKE SERINE_THREONINE-PROTEIN KINASE FLS2"/>
    <property type="match status" value="1"/>
</dbReference>
<evidence type="ECO:0000256" key="10">
    <source>
        <dbReference type="ARBA" id="ARBA00023170"/>
    </source>
</evidence>
<dbReference type="EMBL" id="OU503048">
    <property type="protein sequence ID" value="CAI9774035.1"/>
    <property type="molecule type" value="Genomic_DNA"/>
</dbReference>
<dbReference type="Pfam" id="PF00560">
    <property type="entry name" value="LRR_1"/>
    <property type="match status" value="3"/>
</dbReference>
<comment type="subcellular location">
    <subcellularLocation>
        <location evidence="1">Cell membrane</location>
        <topology evidence="1">Single-pass type I membrane protein</topology>
    </subcellularLocation>
</comment>
<evidence type="ECO:0000256" key="9">
    <source>
        <dbReference type="ARBA" id="ARBA00023136"/>
    </source>
</evidence>
<dbReference type="Proteomes" id="UP000834106">
    <property type="component" value="Chromosome 13"/>
</dbReference>
<dbReference type="InterPro" id="IPR046956">
    <property type="entry name" value="RLP23-like"/>
</dbReference>
<evidence type="ECO:0000256" key="8">
    <source>
        <dbReference type="ARBA" id="ARBA00022989"/>
    </source>
</evidence>
<gene>
    <name evidence="13" type="ORF">FPE_LOCUS21465</name>
</gene>
<keyword evidence="14" id="KW-1185">Reference proteome</keyword>
<evidence type="ECO:0000256" key="5">
    <source>
        <dbReference type="ARBA" id="ARBA00022692"/>
    </source>
</evidence>
<keyword evidence="10" id="KW-0675">Receptor</keyword>